<organism evidence="2 3">
    <name type="scientific">Nitratiruptor tergarcus DSM 16512</name>
    <dbReference type="NCBI Taxonomy" id="1069081"/>
    <lineage>
        <taxon>Bacteria</taxon>
        <taxon>Pseudomonadati</taxon>
        <taxon>Campylobacterota</taxon>
        <taxon>Epsilonproteobacteria</taxon>
        <taxon>Nautiliales</taxon>
        <taxon>Nitratiruptoraceae</taxon>
        <taxon>Nitratiruptor</taxon>
    </lineage>
</organism>
<accession>A0A1W1WR36</accession>
<protein>
    <submittedName>
        <fullName evidence="2">Uncharacterized protein conserved in cyanobacteria</fullName>
    </submittedName>
</protein>
<dbReference type="InterPro" id="IPR008538">
    <property type="entry name" value="Uma2"/>
</dbReference>
<evidence type="ECO:0000313" key="3">
    <source>
        <dbReference type="Proteomes" id="UP000192602"/>
    </source>
</evidence>
<dbReference type="AlphaFoldDB" id="A0A1W1WR36"/>
<dbReference type="CDD" id="cd06260">
    <property type="entry name" value="DUF820-like"/>
    <property type="match status" value="1"/>
</dbReference>
<dbReference type="STRING" id="1069081.SAMN05660197_0439"/>
<dbReference type="RefSeq" id="WP_084274945.1">
    <property type="nucleotide sequence ID" value="NZ_AP026671.1"/>
</dbReference>
<reference evidence="3" key="1">
    <citation type="submission" date="2017-04" db="EMBL/GenBank/DDBJ databases">
        <authorList>
            <person name="Varghese N."/>
            <person name="Submissions S."/>
        </authorList>
    </citation>
    <scope>NUCLEOTIDE SEQUENCE [LARGE SCALE GENOMIC DNA]</scope>
    <source>
        <strain evidence="3">DSM 16512</strain>
    </source>
</reference>
<name>A0A1W1WR36_9BACT</name>
<evidence type="ECO:0000259" key="1">
    <source>
        <dbReference type="Pfam" id="PF05685"/>
    </source>
</evidence>
<dbReference type="PANTHER" id="PTHR36558">
    <property type="entry name" value="GLR1098 PROTEIN"/>
    <property type="match status" value="1"/>
</dbReference>
<sequence length="184" mass="21400">MTARYIPEYTYEDYKQWEGDWELIDGVPIAMAPSPVSEHQMLLSRIAYELEKSLEECDECFVLVEEDWKIDEKNVVRPDISVVCGELTDFIQKAPFIIVEIVSPSSATRDEDIKFAMYAEEGVEYYILVYPKDYKAKVYKLKDGKYRKIGDFLSEKVKLEGKCDVAIDFANVFRKLKKLKNAVH</sequence>
<dbReference type="OrthoDB" id="5368528at2"/>
<keyword evidence="3" id="KW-1185">Reference proteome</keyword>
<dbReference type="Pfam" id="PF05685">
    <property type="entry name" value="Uma2"/>
    <property type="match status" value="1"/>
</dbReference>
<dbReference type="PANTHER" id="PTHR36558:SF1">
    <property type="entry name" value="RESTRICTION ENDONUCLEASE DOMAIN-CONTAINING PROTEIN-RELATED"/>
    <property type="match status" value="1"/>
</dbReference>
<feature type="domain" description="Putative restriction endonuclease" evidence="1">
    <location>
        <begin position="12"/>
        <end position="150"/>
    </location>
</feature>
<dbReference type="InterPro" id="IPR011335">
    <property type="entry name" value="Restrct_endonuc-II-like"/>
</dbReference>
<dbReference type="SUPFAM" id="SSF52980">
    <property type="entry name" value="Restriction endonuclease-like"/>
    <property type="match status" value="1"/>
</dbReference>
<dbReference type="EMBL" id="FWWZ01000001">
    <property type="protein sequence ID" value="SMC08675.1"/>
    <property type="molecule type" value="Genomic_DNA"/>
</dbReference>
<proteinExistence type="predicted"/>
<gene>
    <name evidence="2" type="ORF">SAMN05660197_0439</name>
</gene>
<dbReference type="InterPro" id="IPR012296">
    <property type="entry name" value="Nuclease_put_TT1808"/>
</dbReference>
<dbReference type="Gene3D" id="3.90.1570.10">
    <property type="entry name" value="tt1808, chain A"/>
    <property type="match status" value="1"/>
</dbReference>
<dbReference type="Proteomes" id="UP000192602">
    <property type="component" value="Unassembled WGS sequence"/>
</dbReference>
<evidence type="ECO:0000313" key="2">
    <source>
        <dbReference type="EMBL" id="SMC08675.1"/>
    </source>
</evidence>